<name>A0A4U0FAQ6_9BACL</name>
<sequence>MKRASTFEIIAARAWNVLNEGRPFTPVFVVGTFLLYHAGNWADPSFWPAFAAALAGTLPLLIIYFFYDFPLYLRNYLWLPLVAAIILWGGERQMLGLWLTGTALYFFFTVFFWGTFYYHLRIGTSWLNFTRFWKLVLQHSDSTSGNAQEQLPKTMLLLYMLQTMLGWALPGSGAMTSDWVTALLFEASVFLFAFILHRYLFDWKPKERQESPETLPAVGRPISKKVYVLVVDGMRKDRFEEADAPFLKSLRAQGAEYTSMETVYPARTVVCFSSMFTGTYPREHGITSNMVWRLGVRTETIFDSMRKIGKTGRLVGIAHLIDSMGDDVDAVTAVAHYDEADAMAVELAKQVVERHNPDLLVLQLIGTDQIGHSRGALYDEYRQKIEEADRLLQNFVNWLDERGLMEEATILVCADHGQAIGIGGHGHLDEGERWVPFFLSGHGIRQGVKVEVPHSLVSVAPTLAYLLGAPYPNHSRGPVLTEALKERGTPNA</sequence>
<keyword evidence="3" id="KW-1185">Reference proteome</keyword>
<protein>
    <submittedName>
        <fullName evidence="2">Alkaline phosphatase family protein</fullName>
    </submittedName>
</protein>
<dbReference type="EMBL" id="SUPK01000005">
    <property type="protein sequence ID" value="TJY41893.1"/>
    <property type="molecule type" value="Genomic_DNA"/>
</dbReference>
<proteinExistence type="predicted"/>
<dbReference type="InterPro" id="IPR002591">
    <property type="entry name" value="Phosphodiest/P_Trfase"/>
</dbReference>
<dbReference type="SUPFAM" id="SSF53649">
    <property type="entry name" value="Alkaline phosphatase-like"/>
    <property type="match status" value="1"/>
</dbReference>
<dbReference type="AlphaFoldDB" id="A0A4U0FAQ6"/>
<evidence type="ECO:0000256" key="1">
    <source>
        <dbReference type="SAM" id="Phobius"/>
    </source>
</evidence>
<organism evidence="2 3">
    <name type="scientific">Cohnella pontilimi</name>
    <dbReference type="NCBI Taxonomy" id="2564100"/>
    <lineage>
        <taxon>Bacteria</taxon>
        <taxon>Bacillati</taxon>
        <taxon>Bacillota</taxon>
        <taxon>Bacilli</taxon>
        <taxon>Bacillales</taxon>
        <taxon>Paenibacillaceae</taxon>
        <taxon>Cohnella</taxon>
    </lineage>
</organism>
<feature type="transmembrane region" description="Helical" evidence="1">
    <location>
        <begin position="45"/>
        <end position="66"/>
    </location>
</feature>
<dbReference type="Gene3D" id="3.40.720.10">
    <property type="entry name" value="Alkaline Phosphatase, subunit A"/>
    <property type="match status" value="2"/>
</dbReference>
<dbReference type="Pfam" id="PF01663">
    <property type="entry name" value="Phosphodiest"/>
    <property type="match status" value="2"/>
</dbReference>
<dbReference type="PANTHER" id="PTHR10151">
    <property type="entry name" value="ECTONUCLEOTIDE PYROPHOSPHATASE/PHOSPHODIESTERASE"/>
    <property type="match status" value="1"/>
</dbReference>
<dbReference type="PANTHER" id="PTHR10151:SF120">
    <property type="entry name" value="BIS(5'-ADENOSYL)-TRIPHOSPHATASE"/>
    <property type="match status" value="1"/>
</dbReference>
<evidence type="ECO:0000313" key="3">
    <source>
        <dbReference type="Proteomes" id="UP000309673"/>
    </source>
</evidence>
<dbReference type="OrthoDB" id="9779418at2"/>
<dbReference type="InterPro" id="IPR017850">
    <property type="entry name" value="Alkaline_phosphatase_core_sf"/>
</dbReference>
<comment type="caution">
    <text evidence="2">The sequence shown here is derived from an EMBL/GenBank/DDBJ whole genome shotgun (WGS) entry which is preliminary data.</text>
</comment>
<reference evidence="2 3" key="1">
    <citation type="submission" date="2019-04" db="EMBL/GenBank/DDBJ databases">
        <title>Cohnella sp. nov., isolated from soil.</title>
        <authorList>
            <person name="Kim W."/>
        </authorList>
    </citation>
    <scope>NUCLEOTIDE SEQUENCE [LARGE SCALE GENOMIC DNA]</scope>
    <source>
        <strain evidence="2 3">CAU 1483</strain>
    </source>
</reference>
<feature type="transmembrane region" description="Helical" evidence="1">
    <location>
        <begin position="96"/>
        <end position="118"/>
    </location>
</feature>
<evidence type="ECO:0000313" key="2">
    <source>
        <dbReference type="EMBL" id="TJY41893.1"/>
    </source>
</evidence>
<keyword evidence="1" id="KW-0812">Transmembrane</keyword>
<keyword evidence="1" id="KW-1133">Transmembrane helix</keyword>
<dbReference type="RefSeq" id="WP_136778028.1">
    <property type="nucleotide sequence ID" value="NZ_SUPK01000005.1"/>
</dbReference>
<accession>A0A4U0FAQ6</accession>
<feature type="transmembrane region" description="Helical" evidence="1">
    <location>
        <begin position="73"/>
        <end position="90"/>
    </location>
</feature>
<keyword evidence="1" id="KW-0472">Membrane</keyword>
<dbReference type="GO" id="GO:0016787">
    <property type="term" value="F:hydrolase activity"/>
    <property type="evidence" value="ECO:0007669"/>
    <property type="project" value="UniProtKB-ARBA"/>
</dbReference>
<gene>
    <name evidence="2" type="ORF">E5161_11870</name>
</gene>
<dbReference type="Proteomes" id="UP000309673">
    <property type="component" value="Unassembled WGS sequence"/>
</dbReference>
<feature type="transmembrane region" description="Helical" evidence="1">
    <location>
        <begin position="179"/>
        <end position="201"/>
    </location>
</feature>